<protein>
    <submittedName>
        <fullName evidence="3">Pimeloyl-ACP methyl ester carboxylesterase</fullName>
    </submittedName>
</protein>
<name>A0A542WZS2_9MICO</name>
<evidence type="ECO:0000256" key="1">
    <source>
        <dbReference type="ARBA" id="ARBA00022801"/>
    </source>
</evidence>
<sequence>MADDVSSVLIDGPWTHRMLAANGARFHVVEAGRDSEGPLVLLLHGFPEFWWAWRHQIPALADAGYRVVAMDLRGYGASDKPPQGYDTFTLAADAAAVVRCLGVRSAVVAGHGWGGWIAWAMATMQPDVTQGVAAFGMPHPLVLRQASRTDPRQIRANGYLWSMQTPFLPERAMSSGPRYTRKLMRAWSGDDAWPDAALVERYAGALTLPFVAHSAAEYYRWVVRSVLRSDGRRMVNRLSQPVPVPALLVHGSADGCVLTESTRGSQAYCRGGYREERLPGVGHFVPEQAPDEATRILLDWLPGVAQR</sequence>
<dbReference type="AlphaFoldDB" id="A0A542WZS2"/>
<dbReference type="OrthoDB" id="2987348at2"/>
<keyword evidence="1" id="KW-0378">Hydrolase</keyword>
<dbReference type="InterPro" id="IPR000639">
    <property type="entry name" value="Epox_hydrolase-like"/>
</dbReference>
<gene>
    <name evidence="3" type="ORF">FB554_3401</name>
</gene>
<dbReference type="Pfam" id="PF00561">
    <property type="entry name" value="Abhydrolase_1"/>
    <property type="match status" value="1"/>
</dbReference>
<dbReference type="Proteomes" id="UP000318336">
    <property type="component" value="Unassembled WGS sequence"/>
</dbReference>
<accession>A0A542WZS2</accession>
<reference evidence="3 4" key="1">
    <citation type="submission" date="2019-06" db="EMBL/GenBank/DDBJ databases">
        <title>Sequencing the genomes of 1000 actinobacteria strains.</title>
        <authorList>
            <person name="Klenk H.-P."/>
        </authorList>
    </citation>
    <scope>NUCLEOTIDE SEQUENCE [LARGE SCALE GENOMIC DNA]</scope>
    <source>
        <strain evidence="3 4">DSM 24617</strain>
    </source>
</reference>
<proteinExistence type="predicted"/>
<comment type="caution">
    <text evidence="3">The sequence shown here is derived from an EMBL/GenBank/DDBJ whole genome shotgun (WGS) entry which is preliminary data.</text>
</comment>
<dbReference type="InterPro" id="IPR000073">
    <property type="entry name" value="AB_hydrolase_1"/>
</dbReference>
<evidence type="ECO:0000313" key="4">
    <source>
        <dbReference type="Proteomes" id="UP000318336"/>
    </source>
</evidence>
<organism evidence="3 4">
    <name type="scientific">Barrientosiimonas humi</name>
    <dbReference type="NCBI Taxonomy" id="999931"/>
    <lineage>
        <taxon>Bacteria</taxon>
        <taxon>Bacillati</taxon>
        <taxon>Actinomycetota</taxon>
        <taxon>Actinomycetes</taxon>
        <taxon>Micrococcales</taxon>
        <taxon>Dermacoccaceae</taxon>
        <taxon>Barrientosiimonas</taxon>
    </lineage>
</organism>
<evidence type="ECO:0000313" key="3">
    <source>
        <dbReference type="EMBL" id="TQL29083.1"/>
    </source>
</evidence>
<dbReference type="GO" id="GO:0016787">
    <property type="term" value="F:hydrolase activity"/>
    <property type="evidence" value="ECO:0007669"/>
    <property type="project" value="UniProtKB-KW"/>
</dbReference>
<dbReference type="Gene3D" id="3.40.50.1820">
    <property type="entry name" value="alpha/beta hydrolase"/>
    <property type="match status" value="1"/>
</dbReference>
<keyword evidence="4" id="KW-1185">Reference proteome</keyword>
<dbReference type="PRINTS" id="PR00111">
    <property type="entry name" value="ABHYDROLASE"/>
</dbReference>
<dbReference type="InterPro" id="IPR029058">
    <property type="entry name" value="AB_hydrolase_fold"/>
</dbReference>
<dbReference type="RefSeq" id="WP_142007828.1">
    <property type="nucleotide sequence ID" value="NZ_CAJTBP010000001.1"/>
</dbReference>
<dbReference type="EMBL" id="VFOK01000002">
    <property type="protein sequence ID" value="TQL29083.1"/>
    <property type="molecule type" value="Genomic_DNA"/>
</dbReference>
<dbReference type="PANTHER" id="PTHR43329">
    <property type="entry name" value="EPOXIDE HYDROLASE"/>
    <property type="match status" value="1"/>
</dbReference>
<evidence type="ECO:0000259" key="2">
    <source>
        <dbReference type="Pfam" id="PF00561"/>
    </source>
</evidence>
<feature type="domain" description="AB hydrolase-1" evidence="2">
    <location>
        <begin position="38"/>
        <end position="289"/>
    </location>
</feature>
<dbReference type="SUPFAM" id="SSF53474">
    <property type="entry name" value="alpha/beta-Hydrolases"/>
    <property type="match status" value="1"/>
</dbReference>
<dbReference type="PRINTS" id="PR00412">
    <property type="entry name" value="EPOXHYDRLASE"/>
</dbReference>